<feature type="compositionally biased region" description="Acidic residues" evidence="1">
    <location>
        <begin position="442"/>
        <end position="452"/>
    </location>
</feature>
<feature type="region of interest" description="Disordered" evidence="1">
    <location>
        <begin position="379"/>
        <end position="403"/>
    </location>
</feature>
<gene>
    <name evidence="2" type="ORF">WICPIJ_006179</name>
</gene>
<comment type="caution">
    <text evidence="2">The sequence shown here is derived from an EMBL/GenBank/DDBJ whole genome shotgun (WGS) entry which is preliminary data.</text>
</comment>
<proteinExistence type="predicted"/>
<evidence type="ECO:0000313" key="2">
    <source>
        <dbReference type="EMBL" id="KAH3682840.1"/>
    </source>
</evidence>
<feature type="compositionally biased region" description="Low complexity" evidence="1">
    <location>
        <begin position="384"/>
        <end position="397"/>
    </location>
</feature>
<feature type="region of interest" description="Disordered" evidence="1">
    <location>
        <begin position="442"/>
        <end position="468"/>
    </location>
</feature>
<name>A0A9P8Q4G7_WICPI</name>
<keyword evidence="3" id="KW-1185">Reference proteome</keyword>
<accession>A0A9P8Q4G7</accession>
<evidence type="ECO:0000256" key="1">
    <source>
        <dbReference type="SAM" id="MobiDB-lite"/>
    </source>
</evidence>
<dbReference type="AlphaFoldDB" id="A0A9P8Q4G7"/>
<dbReference type="Proteomes" id="UP000774326">
    <property type="component" value="Unassembled WGS sequence"/>
</dbReference>
<feature type="region of interest" description="Disordered" evidence="1">
    <location>
        <begin position="157"/>
        <end position="196"/>
    </location>
</feature>
<evidence type="ECO:0000313" key="3">
    <source>
        <dbReference type="Proteomes" id="UP000774326"/>
    </source>
</evidence>
<protein>
    <submittedName>
        <fullName evidence="2">Uncharacterized protein</fullName>
    </submittedName>
</protein>
<organism evidence="2 3">
    <name type="scientific">Wickerhamomyces pijperi</name>
    <name type="common">Yeast</name>
    <name type="synonym">Pichia pijperi</name>
    <dbReference type="NCBI Taxonomy" id="599730"/>
    <lineage>
        <taxon>Eukaryota</taxon>
        <taxon>Fungi</taxon>
        <taxon>Dikarya</taxon>
        <taxon>Ascomycota</taxon>
        <taxon>Saccharomycotina</taxon>
        <taxon>Saccharomycetes</taxon>
        <taxon>Phaffomycetales</taxon>
        <taxon>Wickerhamomycetaceae</taxon>
        <taxon>Wickerhamomyces</taxon>
    </lineage>
</organism>
<reference evidence="2" key="2">
    <citation type="submission" date="2021-01" db="EMBL/GenBank/DDBJ databases">
        <authorList>
            <person name="Schikora-Tamarit M.A."/>
        </authorList>
    </citation>
    <scope>NUCLEOTIDE SEQUENCE</scope>
    <source>
        <strain evidence="2">CBS2887</strain>
    </source>
</reference>
<reference evidence="2" key="1">
    <citation type="journal article" date="2021" name="Open Biol.">
        <title>Shared evolutionary footprints suggest mitochondrial oxidative damage underlies multiple complex I losses in fungi.</title>
        <authorList>
            <person name="Schikora-Tamarit M.A."/>
            <person name="Marcet-Houben M."/>
            <person name="Nosek J."/>
            <person name="Gabaldon T."/>
        </authorList>
    </citation>
    <scope>NUCLEOTIDE SEQUENCE</scope>
    <source>
        <strain evidence="2">CBS2887</strain>
    </source>
</reference>
<dbReference type="EMBL" id="JAEUBG010003391">
    <property type="protein sequence ID" value="KAH3682840.1"/>
    <property type="molecule type" value="Genomic_DNA"/>
</dbReference>
<sequence length="468" mass="52938">MFSTLSKVWNDVSEEEKVGIRTTKSINNRRGLQGSSLGSRGSSKSTRFAETVDVRYSNPSSFNDSSFNSRDISSQISAPHKLHDASLPAFQSTHSTIPSMLRERPLRATTVISEDKAKLGSSWNLFGAIGNLFGSKNELKDMKSYMNNMVPTSTISKKHKMETDSKRSNARLDNYNNYGAHQEAMPVRTNNPLLSTEDRPWKRRRLNEPLSTSITHNIERTSLPKPPPPPPSRRIYLKPLPEYRPIPSVRPASTENGISRLNNKEEQVESIISQAPDLLTSSPKKQDQIQEIETFYVMYQKLHDKVKDLTGELKATKEQSATQTSLLESKIKALELKHQSEMLSVKGLINDLKKKLTDKRTPSILPPIQLKHTNQNIPAHSVNRTTDSSTITTPPRSTRARKVLTQTERKSNVIDKENLPFSQRLTNKSTDRKRIETVKVDEVEEDDDDEFDVSLSPAKTDISQYLTR</sequence>